<dbReference type="EMBL" id="JACHVQ010000006">
    <property type="protein sequence ID" value="MBB2894655.1"/>
    <property type="molecule type" value="Genomic_DNA"/>
</dbReference>
<dbReference type="InterPro" id="IPR036388">
    <property type="entry name" value="WH-like_DNA-bd_sf"/>
</dbReference>
<organism evidence="1 2">
    <name type="scientific">Flexivirga oryzae</name>
    <dbReference type="NCBI Taxonomy" id="1794944"/>
    <lineage>
        <taxon>Bacteria</taxon>
        <taxon>Bacillati</taxon>
        <taxon>Actinomycetota</taxon>
        <taxon>Actinomycetes</taxon>
        <taxon>Micrococcales</taxon>
        <taxon>Dermacoccaceae</taxon>
        <taxon>Flexivirga</taxon>
    </lineage>
</organism>
<evidence type="ECO:0000313" key="1">
    <source>
        <dbReference type="EMBL" id="MBB2894655.1"/>
    </source>
</evidence>
<gene>
    <name evidence="1" type="ORF">FHU39_004701</name>
</gene>
<dbReference type="InterPro" id="IPR051011">
    <property type="entry name" value="Metal_resp_trans_reg"/>
</dbReference>
<name>A0A839NHT4_9MICO</name>
<comment type="caution">
    <text evidence="1">The sequence shown here is derived from an EMBL/GenBank/DDBJ whole genome shotgun (WGS) entry which is preliminary data.</text>
</comment>
<dbReference type="Gene3D" id="1.10.10.10">
    <property type="entry name" value="Winged helix-like DNA-binding domain superfamily/Winged helix DNA-binding domain"/>
    <property type="match status" value="1"/>
</dbReference>
<sequence>MITVDLAPRMSSTIRWAPSPVLETLGWLCLTRDGGTDPTYGAPDERARELLDCPDVALVAELLPHGDGPTPDFLVPVPADGPAAAVATAQLDEIRRTDHAIAAVQVWEDLGDRELSTNVSCALRDGTLPARAARGLKSFWENGVAGIWPTAQEALQAEIERCTQLVESGGISAALGAVHDRLSYDDLLQLSSDGPAPETPSELLVIPTALYGPTRLAMRLWGTQPFVAYPVGVAATRSASLAELRRLLGPTRALILRKLTSARTTTELSGELRLAAATVSYHVKVLQRAGLLERSRDRHSVLYELSPTGRQLLTGTP</sequence>
<evidence type="ECO:0000313" key="2">
    <source>
        <dbReference type="Proteomes" id="UP000559182"/>
    </source>
</evidence>
<dbReference type="Pfam" id="PF12840">
    <property type="entry name" value="HTH_20"/>
    <property type="match status" value="1"/>
</dbReference>
<dbReference type="RefSeq" id="WP_183323079.1">
    <property type="nucleotide sequence ID" value="NZ_JACHVQ010000006.1"/>
</dbReference>
<dbReference type="InterPro" id="IPR036390">
    <property type="entry name" value="WH_DNA-bd_sf"/>
</dbReference>
<reference evidence="1 2" key="1">
    <citation type="submission" date="2020-08" db="EMBL/GenBank/DDBJ databases">
        <title>Sequencing the genomes of 1000 actinobacteria strains.</title>
        <authorList>
            <person name="Klenk H.-P."/>
        </authorList>
    </citation>
    <scope>NUCLEOTIDE SEQUENCE [LARGE SCALE GENOMIC DNA]</scope>
    <source>
        <strain evidence="1 2">DSM 105369</strain>
    </source>
</reference>
<dbReference type="CDD" id="cd00090">
    <property type="entry name" value="HTH_ARSR"/>
    <property type="match status" value="1"/>
</dbReference>
<dbReference type="AlphaFoldDB" id="A0A839NHT4"/>
<dbReference type="PANTHER" id="PTHR43132:SF6">
    <property type="entry name" value="HTH-TYPE TRANSCRIPTIONAL REPRESSOR CZRA"/>
    <property type="match status" value="1"/>
</dbReference>
<proteinExistence type="predicted"/>
<dbReference type="InterPro" id="IPR011991">
    <property type="entry name" value="ArsR-like_HTH"/>
</dbReference>
<protein>
    <submittedName>
        <fullName evidence="1">DNA-binding MarR family transcriptional regulator</fullName>
    </submittedName>
</protein>
<keyword evidence="2" id="KW-1185">Reference proteome</keyword>
<keyword evidence="1" id="KW-0238">DNA-binding</keyword>
<dbReference type="PANTHER" id="PTHR43132">
    <property type="entry name" value="ARSENICAL RESISTANCE OPERON REPRESSOR ARSR-RELATED"/>
    <property type="match status" value="1"/>
</dbReference>
<accession>A0A839NHT4</accession>
<dbReference type="Proteomes" id="UP000559182">
    <property type="component" value="Unassembled WGS sequence"/>
</dbReference>
<dbReference type="SUPFAM" id="SSF46785">
    <property type="entry name" value="Winged helix' DNA-binding domain"/>
    <property type="match status" value="1"/>
</dbReference>
<dbReference type="GO" id="GO:0003677">
    <property type="term" value="F:DNA binding"/>
    <property type="evidence" value="ECO:0007669"/>
    <property type="project" value="UniProtKB-KW"/>
</dbReference>